<proteinExistence type="predicted"/>
<reference evidence="2" key="1">
    <citation type="submission" date="2013-04" db="EMBL/GenBank/DDBJ databases">
        <title>The Genome Sequence of Fonticula alba ATCC 38817.</title>
        <authorList>
            <consortium name="The Broad Institute Genomics Platform"/>
            <person name="Russ C."/>
            <person name="Cuomo C."/>
            <person name="Burger G."/>
            <person name="Gray M.W."/>
            <person name="Holland P.W.H."/>
            <person name="King N."/>
            <person name="Lang F.B.F."/>
            <person name="Roger A.J."/>
            <person name="Ruiz-Trillo I."/>
            <person name="Brown M."/>
            <person name="Walker B."/>
            <person name="Young S."/>
            <person name="Zeng Q."/>
            <person name="Gargeya S."/>
            <person name="Fitzgerald M."/>
            <person name="Haas B."/>
            <person name="Abouelleil A."/>
            <person name="Allen A.W."/>
            <person name="Alvarado L."/>
            <person name="Arachchi H.M."/>
            <person name="Berlin A.M."/>
            <person name="Chapman S.B."/>
            <person name="Gainer-Dewar J."/>
            <person name="Goldberg J."/>
            <person name="Griggs A."/>
            <person name="Gujja S."/>
            <person name="Hansen M."/>
            <person name="Howarth C."/>
            <person name="Imamovic A."/>
            <person name="Ireland A."/>
            <person name="Larimer J."/>
            <person name="McCowan C."/>
            <person name="Murphy C."/>
            <person name="Pearson M."/>
            <person name="Poon T.W."/>
            <person name="Priest M."/>
            <person name="Roberts A."/>
            <person name="Saif S."/>
            <person name="Shea T."/>
            <person name="Sisk P."/>
            <person name="Sykes S."/>
            <person name="Wortman J."/>
            <person name="Nusbaum C."/>
            <person name="Birren B."/>
        </authorList>
    </citation>
    <scope>NUCLEOTIDE SEQUENCE [LARGE SCALE GENOMIC DNA]</scope>
    <source>
        <strain evidence="2">ATCC 38817</strain>
    </source>
</reference>
<protein>
    <submittedName>
        <fullName evidence="2">Uncharacterized protein</fullName>
    </submittedName>
</protein>
<feature type="region of interest" description="Disordered" evidence="1">
    <location>
        <begin position="1"/>
        <end position="51"/>
    </location>
</feature>
<name>A0A058Z6P5_FONAL</name>
<dbReference type="Proteomes" id="UP000030693">
    <property type="component" value="Unassembled WGS sequence"/>
</dbReference>
<sequence length="110" mass="11571">MSTRRRCDRFTPETTMMVPAPRSPLLASPPGPPRQAIERGDRPGLGQGGGRHFRCVCQPSRGKNPHVWLGRPGRGVKIALASWPGAATPPGPLPGVAARERLPGRGAPGG</sequence>
<organism evidence="2">
    <name type="scientific">Fonticula alba</name>
    <name type="common">Slime mold</name>
    <dbReference type="NCBI Taxonomy" id="691883"/>
    <lineage>
        <taxon>Eukaryota</taxon>
        <taxon>Rotosphaerida</taxon>
        <taxon>Fonticulaceae</taxon>
        <taxon>Fonticula</taxon>
    </lineage>
</organism>
<dbReference type="EMBL" id="KB932206">
    <property type="protein sequence ID" value="KCV69593.1"/>
    <property type="molecule type" value="Genomic_DNA"/>
</dbReference>
<evidence type="ECO:0000313" key="2">
    <source>
        <dbReference type="EMBL" id="KCV69593.1"/>
    </source>
</evidence>
<dbReference type="RefSeq" id="XP_009496158.1">
    <property type="nucleotide sequence ID" value="XM_009497883.1"/>
</dbReference>
<gene>
    <name evidence="2" type="ORF">H696_04013</name>
</gene>
<evidence type="ECO:0000313" key="3">
    <source>
        <dbReference type="Proteomes" id="UP000030693"/>
    </source>
</evidence>
<feature type="region of interest" description="Disordered" evidence="1">
    <location>
        <begin position="83"/>
        <end position="110"/>
    </location>
</feature>
<dbReference type="GeneID" id="20528738"/>
<keyword evidence="3" id="KW-1185">Reference proteome</keyword>
<dbReference type="AlphaFoldDB" id="A0A058Z6P5"/>
<evidence type="ECO:0000256" key="1">
    <source>
        <dbReference type="SAM" id="MobiDB-lite"/>
    </source>
</evidence>
<accession>A0A058Z6P5</accession>